<dbReference type="Proteomes" id="UP000799441">
    <property type="component" value="Unassembled WGS sequence"/>
</dbReference>
<feature type="compositionally biased region" description="Basic and acidic residues" evidence="1">
    <location>
        <begin position="196"/>
        <end position="210"/>
    </location>
</feature>
<comment type="caution">
    <text evidence="2">The sequence shown here is derived from an EMBL/GenBank/DDBJ whole genome shotgun (WGS) entry which is preliminary data.</text>
</comment>
<reference evidence="2" key="1">
    <citation type="journal article" date="2020" name="Stud. Mycol.">
        <title>101 Dothideomycetes genomes: a test case for predicting lifestyles and emergence of pathogens.</title>
        <authorList>
            <person name="Haridas S."/>
            <person name="Albert R."/>
            <person name="Binder M."/>
            <person name="Bloem J."/>
            <person name="Labutti K."/>
            <person name="Salamov A."/>
            <person name="Andreopoulos B."/>
            <person name="Baker S."/>
            <person name="Barry K."/>
            <person name="Bills G."/>
            <person name="Bluhm B."/>
            <person name="Cannon C."/>
            <person name="Castanera R."/>
            <person name="Culley D."/>
            <person name="Daum C."/>
            <person name="Ezra D."/>
            <person name="Gonzalez J."/>
            <person name="Henrissat B."/>
            <person name="Kuo A."/>
            <person name="Liang C."/>
            <person name="Lipzen A."/>
            <person name="Lutzoni F."/>
            <person name="Magnuson J."/>
            <person name="Mondo S."/>
            <person name="Nolan M."/>
            <person name="Ohm R."/>
            <person name="Pangilinan J."/>
            <person name="Park H.-J."/>
            <person name="Ramirez L."/>
            <person name="Alfaro M."/>
            <person name="Sun H."/>
            <person name="Tritt A."/>
            <person name="Yoshinaga Y."/>
            <person name="Zwiers L.-H."/>
            <person name="Turgeon B."/>
            <person name="Goodwin S."/>
            <person name="Spatafora J."/>
            <person name="Crous P."/>
            <person name="Grigoriev I."/>
        </authorList>
    </citation>
    <scope>NUCLEOTIDE SEQUENCE</scope>
    <source>
        <strain evidence="2">CBS 116435</strain>
    </source>
</reference>
<name>A0A9P4UMB3_9PEZI</name>
<dbReference type="AlphaFoldDB" id="A0A9P4UMB3"/>
<proteinExistence type="predicted"/>
<feature type="compositionally biased region" description="Basic residues" evidence="1">
    <location>
        <begin position="178"/>
        <end position="188"/>
    </location>
</feature>
<sequence length="294" mass="33683">MLQTAEALGPHAQEACLYCEHTLRNLKDISQTARRVVDVLWKIHRSPKRFQFESQYRLDVLKEVYRFAKGLRHGLRQFLDERTDVKNLVQGRSLPRELPKARSHADGQRPSLCKDLSRLLVTAMPRFGKTNNVHAAQDALLKAITDTVEWELRSIKKEIRHLEMIIEREHCTKERSRGLHGHKTRSKISRQATGSHKRDNGIYNDDHRTDSPSVQRHRLGSQGSGTATHTERPKVPYQKQGSTPQYDALLASRSSFDTVHPDDSVSNVSRSRPTSLGRASKRHSKRDIETLLPQ</sequence>
<accession>A0A9P4UMB3</accession>
<protein>
    <submittedName>
        <fullName evidence="2">Uncharacterized protein</fullName>
    </submittedName>
</protein>
<evidence type="ECO:0000313" key="3">
    <source>
        <dbReference type="Proteomes" id="UP000799441"/>
    </source>
</evidence>
<organism evidence="2 3">
    <name type="scientific">Polychaeton citri CBS 116435</name>
    <dbReference type="NCBI Taxonomy" id="1314669"/>
    <lineage>
        <taxon>Eukaryota</taxon>
        <taxon>Fungi</taxon>
        <taxon>Dikarya</taxon>
        <taxon>Ascomycota</taxon>
        <taxon>Pezizomycotina</taxon>
        <taxon>Dothideomycetes</taxon>
        <taxon>Dothideomycetidae</taxon>
        <taxon>Capnodiales</taxon>
        <taxon>Capnodiaceae</taxon>
        <taxon>Polychaeton</taxon>
    </lineage>
</organism>
<gene>
    <name evidence="2" type="ORF">K431DRAFT_349262</name>
</gene>
<feature type="region of interest" description="Disordered" evidence="1">
    <location>
        <begin position="173"/>
        <end position="242"/>
    </location>
</feature>
<feature type="region of interest" description="Disordered" evidence="1">
    <location>
        <begin position="257"/>
        <end position="294"/>
    </location>
</feature>
<dbReference type="EMBL" id="MU003836">
    <property type="protein sequence ID" value="KAF2717795.1"/>
    <property type="molecule type" value="Genomic_DNA"/>
</dbReference>
<keyword evidence="3" id="KW-1185">Reference proteome</keyword>
<evidence type="ECO:0000313" key="2">
    <source>
        <dbReference type="EMBL" id="KAF2717795.1"/>
    </source>
</evidence>
<feature type="compositionally biased region" description="Polar residues" evidence="1">
    <location>
        <begin position="264"/>
        <end position="274"/>
    </location>
</feature>
<evidence type="ECO:0000256" key="1">
    <source>
        <dbReference type="SAM" id="MobiDB-lite"/>
    </source>
</evidence>